<evidence type="ECO:0000256" key="2">
    <source>
        <dbReference type="ARBA" id="ARBA00023128"/>
    </source>
</evidence>
<evidence type="ECO:0000256" key="1">
    <source>
        <dbReference type="ARBA" id="ARBA00004173"/>
    </source>
</evidence>
<sequence>MAGQAFEKLALERLLRFLGPTAYLAPTGGAYDGGLDALGRWLVRGSSVAGETERFMQVALAVQCKRMRRAIGPDVVREFEGAVRNWQREQSPAATSFTRVSDVLGLICVSPRFTEAAITVANRNAVPLALVVLAHSRSSLPEAPERDEPVIAQFRFNAAARSLLPNVNIATKKIPFVSLCGCPAVIERLVLDYD</sequence>
<dbReference type="InterPro" id="IPR007560">
    <property type="entry name" value="Restrct_endonuc_IV_Mrr"/>
</dbReference>
<feature type="domain" description="Restriction endonuclease type IV Mrr" evidence="3">
    <location>
        <begin position="1"/>
        <end position="89"/>
    </location>
</feature>
<evidence type="ECO:0000313" key="5">
    <source>
        <dbReference type="Proteomes" id="UP000530660"/>
    </source>
</evidence>
<dbReference type="GO" id="GO:0004519">
    <property type="term" value="F:endonuclease activity"/>
    <property type="evidence" value="ECO:0007669"/>
    <property type="project" value="InterPro"/>
</dbReference>
<dbReference type="GO" id="GO:0003677">
    <property type="term" value="F:DNA binding"/>
    <property type="evidence" value="ECO:0007669"/>
    <property type="project" value="InterPro"/>
</dbReference>
<gene>
    <name evidence="4" type="ORF">F1559_001854</name>
</gene>
<comment type="subcellular location">
    <subcellularLocation>
        <location evidence="1">Mitochondrion</location>
    </subcellularLocation>
</comment>
<comment type="caution">
    <text evidence="4">The sequence shown here is derived from an EMBL/GenBank/DDBJ whole genome shotgun (WGS) entry which is preliminary data.</text>
</comment>
<evidence type="ECO:0000313" key="4">
    <source>
        <dbReference type="EMBL" id="KAF6005172.1"/>
    </source>
</evidence>
<dbReference type="GO" id="GO:0009307">
    <property type="term" value="P:DNA restriction-modification system"/>
    <property type="evidence" value="ECO:0007669"/>
    <property type="project" value="InterPro"/>
</dbReference>
<name>A0A7J7IPW6_9RHOD</name>
<dbReference type="InterPro" id="IPR011856">
    <property type="entry name" value="tRNA_endonuc-like_dom_sf"/>
</dbReference>
<reference evidence="4 5" key="1">
    <citation type="journal article" date="2020" name="J. Phycol.">
        <title>Comparative genome analysis reveals Cyanidiococcus gen. nov., a new extremophilic red algal genus sister to Cyanidioschyzon (Cyanidioschyzonaceae, Rhodophyta).</title>
        <authorList>
            <person name="Liu S.-L."/>
            <person name="Chiang Y.-R."/>
            <person name="Yoon H.S."/>
            <person name="Fu H.-Y."/>
        </authorList>
    </citation>
    <scope>NUCLEOTIDE SEQUENCE [LARGE SCALE GENOMIC DNA]</scope>
    <source>
        <strain evidence="4 5">THAL066</strain>
    </source>
</reference>
<organism evidence="4 5">
    <name type="scientific">Cyanidiococcus yangmingshanensis</name>
    <dbReference type="NCBI Taxonomy" id="2690220"/>
    <lineage>
        <taxon>Eukaryota</taxon>
        <taxon>Rhodophyta</taxon>
        <taxon>Bangiophyceae</taxon>
        <taxon>Cyanidiales</taxon>
        <taxon>Cyanidiaceae</taxon>
        <taxon>Cyanidiococcus</taxon>
    </lineage>
</organism>
<dbReference type="Gene3D" id="3.40.1350.10">
    <property type="match status" value="1"/>
</dbReference>
<dbReference type="PANTHER" id="PTHR28133:SF1">
    <property type="entry name" value="REQUIRED FOR RESPIRATORY GROWTH PROTEIN 7, MITOCHONDRIAL"/>
    <property type="match status" value="1"/>
</dbReference>
<dbReference type="OrthoDB" id="20734at2759"/>
<keyword evidence="2" id="KW-0496">Mitochondrion</keyword>
<dbReference type="AlphaFoldDB" id="A0A7J7IPW6"/>
<proteinExistence type="predicted"/>
<evidence type="ECO:0000259" key="3">
    <source>
        <dbReference type="Pfam" id="PF04471"/>
    </source>
</evidence>
<dbReference type="Proteomes" id="UP000530660">
    <property type="component" value="Unassembled WGS sequence"/>
</dbReference>
<dbReference type="Pfam" id="PF04471">
    <property type="entry name" value="Mrr_cat"/>
    <property type="match status" value="1"/>
</dbReference>
<dbReference type="GO" id="GO:0005739">
    <property type="term" value="C:mitochondrion"/>
    <property type="evidence" value="ECO:0007669"/>
    <property type="project" value="UniProtKB-SubCell"/>
</dbReference>
<dbReference type="PANTHER" id="PTHR28133">
    <property type="entry name" value="REQUIRED FOR RESPIRATORY GROWTH PROTEIN 7, MITOCHONDRIAL"/>
    <property type="match status" value="1"/>
</dbReference>
<dbReference type="InterPro" id="IPR018828">
    <property type="entry name" value="RRG7"/>
</dbReference>
<dbReference type="EMBL" id="VWRR01000001">
    <property type="protein sequence ID" value="KAF6005172.1"/>
    <property type="molecule type" value="Genomic_DNA"/>
</dbReference>
<keyword evidence="5" id="KW-1185">Reference proteome</keyword>
<protein>
    <recommendedName>
        <fullName evidence="3">Restriction endonuclease type IV Mrr domain-containing protein</fullName>
    </recommendedName>
</protein>
<accession>A0A7J7IPW6</accession>